<proteinExistence type="predicted"/>
<keyword evidence="3" id="KW-1185">Reference proteome</keyword>
<gene>
    <name evidence="2" type="ORF">WN51_05015</name>
</gene>
<feature type="compositionally biased region" description="Polar residues" evidence="1">
    <location>
        <begin position="1"/>
        <end position="16"/>
    </location>
</feature>
<organism evidence="2 3">
    <name type="scientific">Melipona quadrifasciata</name>
    <dbReference type="NCBI Taxonomy" id="166423"/>
    <lineage>
        <taxon>Eukaryota</taxon>
        <taxon>Metazoa</taxon>
        <taxon>Ecdysozoa</taxon>
        <taxon>Arthropoda</taxon>
        <taxon>Hexapoda</taxon>
        <taxon>Insecta</taxon>
        <taxon>Pterygota</taxon>
        <taxon>Neoptera</taxon>
        <taxon>Endopterygota</taxon>
        <taxon>Hymenoptera</taxon>
        <taxon>Apocrita</taxon>
        <taxon>Aculeata</taxon>
        <taxon>Apoidea</taxon>
        <taxon>Anthophila</taxon>
        <taxon>Apidae</taxon>
        <taxon>Melipona</taxon>
    </lineage>
</organism>
<evidence type="ECO:0000313" key="3">
    <source>
        <dbReference type="Proteomes" id="UP000053105"/>
    </source>
</evidence>
<dbReference type="Proteomes" id="UP000053105">
    <property type="component" value="Unassembled WGS sequence"/>
</dbReference>
<sequence>MNLQQSKNADVRQNSKFRPEAPVMSKSEKIRQVQFNDSKKRLSAMQSAILNSTSRVFFHKRVDRQKIPRYQNTYRLTSFNPFNVEAVDKIVMETMVSELSPVTSYHPNHMAKLCLKIGSDLQNALCKKDYDR</sequence>
<dbReference type="STRING" id="166423.A0A0M8ZRN5"/>
<dbReference type="OrthoDB" id="10248487at2759"/>
<protein>
    <submittedName>
        <fullName evidence="2">Uncharacterized protein</fullName>
    </submittedName>
</protein>
<accession>A0A0M8ZRN5</accession>
<evidence type="ECO:0000256" key="1">
    <source>
        <dbReference type="SAM" id="MobiDB-lite"/>
    </source>
</evidence>
<evidence type="ECO:0000313" key="2">
    <source>
        <dbReference type="EMBL" id="KOX69730.1"/>
    </source>
</evidence>
<feature type="region of interest" description="Disordered" evidence="1">
    <location>
        <begin position="1"/>
        <end position="25"/>
    </location>
</feature>
<dbReference type="AlphaFoldDB" id="A0A0M8ZRN5"/>
<dbReference type="EMBL" id="KQ435883">
    <property type="protein sequence ID" value="KOX69730.1"/>
    <property type="molecule type" value="Genomic_DNA"/>
</dbReference>
<reference evidence="2 3" key="1">
    <citation type="submission" date="2015-07" db="EMBL/GenBank/DDBJ databases">
        <title>The genome of Melipona quadrifasciata.</title>
        <authorList>
            <person name="Pan H."/>
            <person name="Kapheim K."/>
        </authorList>
    </citation>
    <scope>NUCLEOTIDE SEQUENCE [LARGE SCALE GENOMIC DNA]</scope>
    <source>
        <strain evidence="2">0111107301</strain>
        <tissue evidence="2">Whole body</tissue>
    </source>
</reference>
<name>A0A0M8ZRN5_9HYME</name>